<evidence type="ECO:0000313" key="2">
    <source>
        <dbReference type="EMBL" id="RPB05083.1"/>
    </source>
</evidence>
<gene>
    <name evidence="2" type="ORF">L873DRAFT_943279</name>
</gene>
<name>A0A3N4K3Z1_9PEZI</name>
<dbReference type="EMBL" id="ML120354">
    <property type="protein sequence ID" value="RPB05083.1"/>
    <property type="molecule type" value="Genomic_DNA"/>
</dbReference>
<dbReference type="InterPro" id="IPR001810">
    <property type="entry name" value="F-box_dom"/>
</dbReference>
<evidence type="ECO:0000259" key="1">
    <source>
        <dbReference type="PROSITE" id="PS50181"/>
    </source>
</evidence>
<dbReference type="PROSITE" id="PS50181">
    <property type="entry name" value="FBOX"/>
    <property type="match status" value="1"/>
</dbReference>
<keyword evidence="3" id="KW-1185">Reference proteome</keyword>
<evidence type="ECO:0000313" key="3">
    <source>
        <dbReference type="Proteomes" id="UP000276215"/>
    </source>
</evidence>
<dbReference type="InterPro" id="IPR036047">
    <property type="entry name" value="F-box-like_dom_sf"/>
</dbReference>
<protein>
    <recommendedName>
        <fullName evidence="1">F-box domain-containing protein</fullName>
    </recommendedName>
</protein>
<dbReference type="AlphaFoldDB" id="A0A3N4K3Z1"/>
<sequence length="131" mass="14460">MSFQEEEIIEIFSSPNSSPVLTVFSEIFSDFSSLFEPPFPPDPILASEIPVLPPPSSYFSGLPLPDLGLPPSTSPLTTLPLPLLTKILLHLRPTDILALAVSCSTLHIQVEYIIRNLLLRKHDNDLLPPPH</sequence>
<feature type="domain" description="F-box" evidence="1">
    <location>
        <begin position="73"/>
        <end position="122"/>
    </location>
</feature>
<dbReference type="SUPFAM" id="SSF81383">
    <property type="entry name" value="F-box domain"/>
    <property type="match status" value="1"/>
</dbReference>
<organism evidence="2 3">
    <name type="scientific">Choiromyces venosus 120613-1</name>
    <dbReference type="NCBI Taxonomy" id="1336337"/>
    <lineage>
        <taxon>Eukaryota</taxon>
        <taxon>Fungi</taxon>
        <taxon>Dikarya</taxon>
        <taxon>Ascomycota</taxon>
        <taxon>Pezizomycotina</taxon>
        <taxon>Pezizomycetes</taxon>
        <taxon>Pezizales</taxon>
        <taxon>Tuberaceae</taxon>
        <taxon>Choiromyces</taxon>
    </lineage>
</organism>
<accession>A0A3N4K3Z1</accession>
<proteinExistence type="predicted"/>
<reference evidence="2 3" key="1">
    <citation type="journal article" date="2018" name="Nat. Ecol. Evol.">
        <title>Pezizomycetes genomes reveal the molecular basis of ectomycorrhizal truffle lifestyle.</title>
        <authorList>
            <person name="Murat C."/>
            <person name="Payen T."/>
            <person name="Noel B."/>
            <person name="Kuo A."/>
            <person name="Morin E."/>
            <person name="Chen J."/>
            <person name="Kohler A."/>
            <person name="Krizsan K."/>
            <person name="Balestrini R."/>
            <person name="Da Silva C."/>
            <person name="Montanini B."/>
            <person name="Hainaut M."/>
            <person name="Levati E."/>
            <person name="Barry K.W."/>
            <person name="Belfiori B."/>
            <person name="Cichocki N."/>
            <person name="Clum A."/>
            <person name="Dockter R.B."/>
            <person name="Fauchery L."/>
            <person name="Guy J."/>
            <person name="Iotti M."/>
            <person name="Le Tacon F."/>
            <person name="Lindquist E.A."/>
            <person name="Lipzen A."/>
            <person name="Malagnac F."/>
            <person name="Mello A."/>
            <person name="Molinier V."/>
            <person name="Miyauchi S."/>
            <person name="Poulain J."/>
            <person name="Riccioni C."/>
            <person name="Rubini A."/>
            <person name="Sitrit Y."/>
            <person name="Splivallo R."/>
            <person name="Traeger S."/>
            <person name="Wang M."/>
            <person name="Zifcakova L."/>
            <person name="Wipf D."/>
            <person name="Zambonelli A."/>
            <person name="Paolocci F."/>
            <person name="Nowrousian M."/>
            <person name="Ottonello S."/>
            <person name="Baldrian P."/>
            <person name="Spatafora J.W."/>
            <person name="Henrissat B."/>
            <person name="Nagy L.G."/>
            <person name="Aury J.M."/>
            <person name="Wincker P."/>
            <person name="Grigoriev I.V."/>
            <person name="Bonfante P."/>
            <person name="Martin F.M."/>
        </authorList>
    </citation>
    <scope>NUCLEOTIDE SEQUENCE [LARGE SCALE GENOMIC DNA]</scope>
    <source>
        <strain evidence="2 3">120613-1</strain>
    </source>
</reference>
<dbReference type="Pfam" id="PF00646">
    <property type="entry name" value="F-box"/>
    <property type="match status" value="1"/>
</dbReference>
<dbReference type="Proteomes" id="UP000276215">
    <property type="component" value="Unassembled WGS sequence"/>
</dbReference>